<dbReference type="InterPro" id="IPR023750">
    <property type="entry name" value="RbsD-like_sf"/>
</dbReference>
<evidence type="ECO:0000313" key="4">
    <source>
        <dbReference type="EMBL" id="NKC05047.1"/>
    </source>
</evidence>
<dbReference type="InterPro" id="IPR007721">
    <property type="entry name" value="RbsD_FucU"/>
</dbReference>
<evidence type="ECO:0000313" key="5">
    <source>
        <dbReference type="Proteomes" id="UP000704467"/>
    </source>
</evidence>
<gene>
    <name evidence="4" type="ORF">HED55_23390</name>
</gene>
<evidence type="ECO:0000256" key="2">
    <source>
        <dbReference type="ARBA" id="ARBA00012862"/>
    </source>
</evidence>
<organism evidence="4 5">
    <name type="scientific">Brucella haematophila</name>
    <dbReference type="NCBI Taxonomy" id="419474"/>
    <lineage>
        <taxon>Bacteria</taxon>
        <taxon>Pseudomonadati</taxon>
        <taxon>Pseudomonadota</taxon>
        <taxon>Alphaproteobacteria</taxon>
        <taxon>Hyphomicrobiales</taxon>
        <taxon>Brucellaceae</taxon>
        <taxon>Brucella/Ochrobactrum group</taxon>
        <taxon>Brucella</taxon>
    </lineage>
</organism>
<dbReference type="Gene3D" id="3.40.1650.10">
    <property type="entry name" value="RbsD-like domain"/>
    <property type="match status" value="1"/>
</dbReference>
<comment type="catalytic activity">
    <reaction evidence="1">
        <text>beta-D-ribopyranose = beta-D-ribofuranose</text>
        <dbReference type="Rhea" id="RHEA:25432"/>
        <dbReference type="ChEBI" id="CHEBI:27476"/>
        <dbReference type="ChEBI" id="CHEBI:47002"/>
        <dbReference type="EC" id="5.4.99.62"/>
    </reaction>
</comment>
<dbReference type="SUPFAM" id="SSF102546">
    <property type="entry name" value="RbsD-like"/>
    <property type="match status" value="1"/>
</dbReference>
<name>A0ABX1DU09_9HYPH</name>
<proteinExistence type="predicted"/>
<keyword evidence="3" id="KW-0413">Isomerase</keyword>
<dbReference type="Proteomes" id="UP000704467">
    <property type="component" value="Unassembled WGS sequence"/>
</dbReference>
<comment type="caution">
    <text evidence="4">The sequence shown here is derived from an EMBL/GenBank/DDBJ whole genome shotgun (WGS) entry which is preliminary data.</text>
</comment>
<reference evidence="4 5" key="1">
    <citation type="submission" date="2020-03" db="EMBL/GenBank/DDBJ databases">
        <title>Whole genome sequencing of clinical and environmental type strains of Ochrobactrum.</title>
        <authorList>
            <person name="Dharne M."/>
        </authorList>
    </citation>
    <scope>NUCLEOTIDE SEQUENCE [LARGE SCALE GENOMIC DNA]</scope>
    <source>
        <strain evidence="4 5">CIP 109452</strain>
    </source>
</reference>
<protein>
    <recommendedName>
        <fullName evidence="2">D-ribose pyranase</fullName>
        <ecNumber evidence="2">5.4.99.62</ecNumber>
    </recommendedName>
</protein>
<evidence type="ECO:0000256" key="1">
    <source>
        <dbReference type="ARBA" id="ARBA00000223"/>
    </source>
</evidence>
<sequence>MSQMPISRATAVNDKATIVHAALRSGSPLVPEVVELISQAVAIEALTTMTPSEPALAAVADEVATVLPPRIERQTIDRASFVALTRSSDTALCIVTGDTRRFANAILRIGVTGAERTVR</sequence>
<keyword evidence="5" id="KW-1185">Reference proteome</keyword>
<dbReference type="EMBL" id="JAAVLN010000003">
    <property type="protein sequence ID" value="NKC05047.1"/>
    <property type="molecule type" value="Genomic_DNA"/>
</dbReference>
<accession>A0ABX1DU09</accession>
<dbReference type="Pfam" id="PF05025">
    <property type="entry name" value="RbsD_FucU"/>
    <property type="match status" value="1"/>
</dbReference>
<dbReference type="EC" id="5.4.99.62" evidence="2"/>
<evidence type="ECO:0000256" key="3">
    <source>
        <dbReference type="ARBA" id="ARBA00023235"/>
    </source>
</evidence>